<dbReference type="EMBL" id="PGCI01000176">
    <property type="protein sequence ID" value="PLW35544.1"/>
    <property type="molecule type" value="Genomic_DNA"/>
</dbReference>
<proteinExistence type="predicted"/>
<feature type="compositionally biased region" description="Low complexity" evidence="1">
    <location>
        <begin position="116"/>
        <end position="127"/>
    </location>
</feature>
<reference evidence="4 5" key="1">
    <citation type="submission" date="2017-11" db="EMBL/GenBank/DDBJ databases">
        <title>De novo assembly and phasing of dikaryotic genomes from two isolates of Puccinia coronata f. sp. avenae, the causal agent of oat crown rust.</title>
        <authorList>
            <person name="Miller M.E."/>
            <person name="Zhang Y."/>
            <person name="Omidvar V."/>
            <person name="Sperschneider J."/>
            <person name="Schwessinger B."/>
            <person name="Raley C."/>
            <person name="Palmer J.M."/>
            <person name="Garnica D."/>
            <person name="Upadhyaya N."/>
            <person name="Rathjen J."/>
            <person name="Taylor J.M."/>
            <person name="Park R.F."/>
            <person name="Dodds P.N."/>
            <person name="Hirsch C.D."/>
            <person name="Kianian S.F."/>
            <person name="Figueroa M."/>
        </authorList>
    </citation>
    <scope>NUCLEOTIDE SEQUENCE [LARGE SCALE GENOMIC DNA]</scope>
    <source>
        <strain evidence="2">12NC29</strain>
        <strain evidence="3">12SD80</strain>
    </source>
</reference>
<dbReference type="Proteomes" id="UP000235388">
    <property type="component" value="Unassembled WGS sequence"/>
</dbReference>
<sequence>MDNFQEVNPPPSTSAHVSHWFAVRKPLPPSPPPRPSSSCLPPIRRALTKQLSLVKKTDKESMSYRLLPDQTDQATAGALTQEAWVENLLEDVAWMEESMRKMMSFLQNCPLLNPHNSTSNSSTGNTTADQSHPQTQSSQAARDNVFQAPMGSKFSHIARLEPLKIQDLWFAGDLSQLGLFLRLVRGFLRPRSLLFQSELQRVVWISRKFGYRPSEHRKTPSPTENWYNLLLLDNSQQQGVYNQHADLDGIPFLLPTLFSVKDFLGGLIAIFGNKSQRRTQKGLWRLANSGTSP</sequence>
<feature type="region of interest" description="Disordered" evidence="1">
    <location>
        <begin position="113"/>
        <end position="141"/>
    </location>
</feature>
<organism evidence="3 5">
    <name type="scientific">Puccinia coronata f. sp. avenae</name>
    <dbReference type="NCBI Taxonomy" id="200324"/>
    <lineage>
        <taxon>Eukaryota</taxon>
        <taxon>Fungi</taxon>
        <taxon>Dikarya</taxon>
        <taxon>Basidiomycota</taxon>
        <taxon>Pucciniomycotina</taxon>
        <taxon>Pucciniomycetes</taxon>
        <taxon>Pucciniales</taxon>
        <taxon>Pucciniaceae</taxon>
        <taxon>Puccinia</taxon>
    </lineage>
</organism>
<gene>
    <name evidence="2" type="ORF">PCANC_19239</name>
    <name evidence="3" type="ORF">PCASD_14348</name>
</gene>
<evidence type="ECO:0000313" key="4">
    <source>
        <dbReference type="Proteomes" id="UP000235388"/>
    </source>
</evidence>
<name>A0A2N5UCU4_9BASI</name>
<protein>
    <submittedName>
        <fullName evidence="3">Uncharacterized protein</fullName>
    </submittedName>
</protein>
<evidence type="ECO:0000256" key="1">
    <source>
        <dbReference type="SAM" id="MobiDB-lite"/>
    </source>
</evidence>
<evidence type="ECO:0000313" key="3">
    <source>
        <dbReference type="EMBL" id="PLW35544.1"/>
    </source>
</evidence>
<keyword evidence="4" id="KW-1185">Reference proteome</keyword>
<dbReference type="Proteomes" id="UP000235392">
    <property type="component" value="Unassembled WGS sequence"/>
</dbReference>
<accession>A0A2N5UCU4</accession>
<comment type="caution">
    <text evidence="3">The sequence shown here is derived from an EMBL/GenBank/DDBJ whole genome shotgun (WGS) entry which is preliminary data.</text>
</comment>
<evidence type="ECO:0000313" key="2">
    <source>
        <dbReference type="EMBL" id="PLW34533.1"/>
    </source>
</evidence>
<dbReference type="EMBL" id="PGCJ01000275">
    <property type="protein sequence ID" value="PLW34533.1"/>
    <property type="molecule type" value="Genomic_DNA"/>
</dbReference>
<feature type="compositionally biased region" description="Polar residues" evidence="1">
    <location>
        <begin position="128"/>
        <end position="141"/>
    </location>
</feature>
<evidence type="ECO:0000313" key="5">
    <source>
        <dbReference type="Proteomes" id="UP000235392"/>
    </source>
</evidence>
<dbReference type="STRING" id="200324.A0A2N5UCU4"/>
<dbReference type="AlphaFoldDB" id="A0A2N5UCU4"/>